<accession>A0A0G1U8B0</accession>
<keyword evidence="6" id="KW-0472">Membrane</keyword>
<dbReference type="PANTHER" id="PTHR37467:SF1">
    <property type="entry name" value="EXPORTED CALCIUM-BINDING GLYCOPROTEIN"/>
    <property type="match status" value="1"/>
</dbReference>
<dbReference type="Pfam" id="PF18884">
    <property type="entry name" value="TSP3_bac"/>
    <property type="match status" value="2"/>
</dbReference>
<keyword evidence="4" id="KW-0106">Calcium</keyword>
<dbReference type="PANTHER" id="PTHR37467">
    <property type="entry name" value="EXPORTED CALCIUM-BINDING GLYCOPROTEIN-RELATED"/>
    <property type="match status" value="1"/>
</dbReference>
<dbReference type="GO" id="GO:0005509">
    <property type="term" value="F:calcium ion binding"/>
    <property type="evidence" value="ECO:0007669"/>
    <property type="project" value="InterPro"/>
</dbReference>
<sequence>MNSLDQQPFAQQSFASPEPPKKVFFKPWMFLVAGVVLAGIIIVAVVATQGSRADKRLLEQQVSDAAAVADSACANVKNKEACKESKLTQSAAEIGAVEACGMIQEPVAYDNCLWTVANEKEEANLCKLIKNPDWNERCRDGIFLNSARETKTLALCEKIVRAETKTICKNELDPLTVANCVLRGHDAAWCADFAIYQRATETYDRVLCETIKTEEFNSACGEISVQDVLSDLDGDGLTDSDERNIYKTDPAKPDTDGDGYSDGMEVKSKYNPLGPG</sequence>
<name>A0A0G1U8B0_9BACT</name>
<dbReference type="InterPro" id="IPR059100">
    <property type="entry name" value="TSP3_bac"/>
</dbReference>
<evidence type="ECO:0000256" key="2">
    <source>
        <dbReference type="ARBA" id="ARBA00022525"/>
    </source>
</evidence>
<feature type="transmembrane region" description="Helical" evidence="6">
    <location>
        <begin position="28"/>
        <end position="47"/>
    </location>
</feature>
<evidence type="ECO:0000256" key="3">
    <source>
        <dbReference type="ARBA" id="ARBA00022729"/>
    </source>
</evidence>
<evidence type="ECO:0000313" key="8">
    <source>
        <dbReference type="Proteomes" id="UP000033882"/>
    </source>
</evidence>
<proteinExistence type="predicted"/>
<feature type="region of interest" description="Disordered" evidence="5">
    <location>
        <begin position="235"/>
        <end position="276"/>
    </location>
</feature>
<dbReference type="InterPro" id="IPR028974">
    <property type="entry name" value="TSP_type-3_rpt"/>
</dbReference>
<dbReference type="SUPFAM" id="SSF103647">
    <property type="entry name" value="TSP type-3 repeat"/>
    <property type="match status" value="1"/>
</dbReference>
<dbReference type="AlphaFoldDB" id="A0A0G1U8B0"/>
<evidence type="ECO:0000313" key="7">
    <source>
        <dbReference type="EMBL" id="KKU90347.1"/>
    </source>
</evidence>
<comment type="subcellular location">
    <subcellularLocation>
        <location evidence="1">Secreted</location>
    </subcellularLocation>
</comment>
<reference evidence="7 8" key="1">
    <citation type="journal article" date="2015" name="Nature">
        <title>rRNA introns, odd ribosomes, and small enigmatic genomes across a large radiation of phyla.</title>
        <authorList>
            <person name="Brown C.T."/>
            <person name="Hug L.A."/>
            <person name="Thomas B.C."/>
            <person name="Sharon I."/>
            <person name="Castelle C.J."/>
            <person name="Singh A."/>
            <person name="Wilkins M.J."/>
            <person name="Williams K.H."/>
            <person name="Banfield J.F."/>
        </authorList>
    </citation>
    <scope>NUCLEOTIDE SEQUENCE [LARGE SCALE GENOMIC DNA]</scope>
</reference>
<evidence type="ECO:0000256" key="6">
    <source>
        <dbReference type="SAM" id="Phobius"/>
    </source>
</evidence>
<comment type="caution">
    <text evidence="7">The sequence shown here is derived from an EMBL/GenBank/DDBJ whole genome shotgun (WGS) entry which is preliminary data.</text>
</comment>
<evidence type="ECO:0000256" key="1">
    <source>
        <dbReference type="ARBA" id="ARBA00004613"/>
    </source>
</evidence>
<gene>
    <name evidence="7" type="ORF">UY19_C0003G0002</name>
</gene>
<feature type="compositionally biased region" description="Basic and acidic residues" evidence="5">
    <location>
        <begin position="240"/>
        <end position="255"/>
    </location>
</feature>
<keyword evidence="3" id="KW-0732">Signal</keyword>
<keyword evidence="6" id="KW-1133">Transmembrane helix</keyword>
<dbReference type="Proteomes" id="UP000033882">
    <property type="component" value="Unassembled WGS sequence"/>
</dbReference>
<protein>
    <submittedName>
        <fullName evidence="7">Uncharacterized protein</fullName>
    </submittedName>
</protein>
<dbReference type="EMBL" id="LCPB01000003">
    <property type="protein sequence ID" value="KKU90347.1"/>
    <property type="molecule type" value="Genomic_DNA"/>
</dbReference>
<evidence type="ECO:0000256" key="5">
    <source>
        <dbReference type="SAM" id="MobiDB-lite"/>
    </source>
</evidence>
<organism evidence="7 8">
    <name type="scientific">Candidatus Wolfebacteria bacterium GW2011_GWA2_47_9b</name>
    <dbReference type="NCBI Taxonomy" id="1619005"/>
    <lineage>
        <taxon>Bacteria</taxon>
        <taxon>Candidatus Wolfeibacteriota</taxon>
    </lineage>
</organism>
<keyword evidence="2" id="KW-0964">Secreted</keyword>
<keyword evidence="6" id="KW-0812">Transmembrane</keyword>
<dbReference type="InterPro" id="IPR053180">
    <property type="entry name" value="Ca-binding_acidic-repeat"/>
</dbReference>
<evidence type="ECO:0000256" key="4">
    <source>
        <dbReference type="ARBA" id="ARBA00022837"/>
    </source>
</evidence>